<dbReference type="InterPro" id="IPR013783">
    <property type="entry name" value="Ig-like_fold"/>
</dbReference>
<feature type="domain" description="Fibronectin type-III" evidence="5">
    <location>
        <begin position="442"/>
        <end position="529"/>
    </location>
</feature>
<dbReference type="EMBL" id="JACSOD020000410">
    <property type="protein sequence ID" value="MBM6498270.1"/>
    <property type="molecule type" value="Genomic_DNA"/>
</dbReference>
<sequence length="725" mass="80408">MKKQLLLMTFLFTFSLFGQKKIAEQVLKLQKENTHFNKVSILTPSLFIDNIDVKKTVSEATLAKADLVKINQIVTTKNDFIELEIPYQNQLISVLLFKVNPFAEDFKIDTDKKRNITYQKGIYYRGIIKNDVNSVSSFNFFNGEFNGIISSESLGNLVIGKLDKQGNQLDYIVYSDSKMNIVNDWSCNVKEDGFEVDQNSTLNREVNTARCVTFYFEVDYNLYLQNNSNSTTTTNWMTSVYNNVQTLFSNDDITTALKSIFIWTSPDIYDGIGNSSSDYLDAFAQNRPVFDGDVGMLVGIDPGGLGGVAFLNSVCNSFNYSYSDVNFSFNTVPNYSWTINVIAHEFGHSLGSPHTHGCYWNGNNTSIDGCGTQAGYPEGSCPLGPIPTTTVKGTIMSYCHLIGGVGISFANGFGPQPATLIQNRVNSKTCLSADCVNTCNNTAANIRATNTTETSALIEWEDVGSDETSWQIAVNQYGSAAGVWQNIGAVTSFLVTNLQSNTYYEFRIRPICTNITPVTRTQIFATAGNYCGGMIFTDTGGVFNNYIDNQTLVRTMIPNIPNQKLTANFTEFQLEDTYDFLFIYDGPDDTYQEFNLGNGFTGANSPGIVTSTSVDGSLTFKFTSDQFVTDSGWIASISCSPSLGISNNDFIDFRYYPNPTTGTLNIKSNTSISEVSVFNIEGRKLFNQTLDTLETSVDISQFAIGTYFFKLKFGEKEANFKVLKM</sequence>
<dbReference type="Gene3D" id="2.60.120.290">
    <property type="entry name" value="Spermadhesin, CUB domain"/>
    <property type="match status" value="1"/>
</dbReference>
<reference evidence="6 7" key="1">
    <citation type="submission" date="2021-02" db="EMBL/GenBank/DDBJ databases">
        <authorList>
            <person name="Jung H.S."/>
            <person name="Chun B.H."/>
            <person name="Jeon C.O."/>
        </authorList>
    </citation>
    <scope>NUCLEOTIDE SEQUENCE [LARGE SCALE GENOMIC DNA]</scope>
    <source>
        <strain evidence="6 7">LMG 25203</strain>
    </source>
</reference>
<evidence type="ECO:0000259" key="3">
    <source>
        <dbReference type="PROSITE" id="PS01180"/>
    </source>
</evidence>
<gene>
    <name evidence="6" type="ORF">H9X54_003010</name>
</gene>
<evidence type="ECO:0000313" key="7">
    <source>
        <dbReference type="Proteomes" id="UP000759529"/>
    </source>
</evidence>
<dbReference type="InterPro" id="IPR026444">
    <property type="entry name" value="Secre_tail"/>
</dbReference>
<dbReference type="SMART" id="SM00060">
    <property type="entry name" value="FN3"/>
    <property type="match status" value="1"/>
</dbReference>
<dbReference type="PROSITE" id="PS50853">
    <property type="entry name" value="FN3"/>
    <property type="match status" value="1"/>
</dbReference>
<dbReference type="SUPFAM" id="SSF55486">
    <property type="entry name" value="Metalloproteases ('zincins'), catalytic domain"/>
    <property type="match status" value="1"/>
</dbReference>
<comment type="caution">
    <text evidence="6">The sequence shown here is derived from an EMBL/GenBank/DDBJ whole genome shotgun (WGS) entry which is preliminary data.</text>
</comment>
<dbReference type="Gene3D" id="2.60.40.10">
    <property type="entry name" value="Immunoglobulins"/>
    <property type="match status" value="1"/>
</dbReference>
<dbReference type="InterPro" id="IPR001590">
    <property type="entry name" value="Peptidase_M12B"/>
</dbReference>
<evidence type="ECO:0000313" key="6">
    <source>
        <dbReference type="EMBL" id="MBM6498270.1"/>
    </source>
</evidence>
<dbReference type="PROSITE" id="PS01180">
    <property type="entry name" value="CUB"/>
    <property type="match status" value="1"/>
</dbReference>
<accession>A0ABS2CTL6</accession>
<proteinExistence type="predicted"/>
<dbReference type="Pfam" id="PF13688">
    <property type="entry name" value="Reprolysin_5"/>
    <property type="match status" value="1"/>
</dbReference>
<protein>
    <submittedName>
        <fullName evidence="6">T9SS type A sorting domain-containing protein</fullName>
    </submittedName>
</protein>
<feature type="domain" description="Peptidase M12B" evidence="4">
    <location>
        <begin position="210"/>
        <end position="399"/>
    </location>
</feature>
<dbReference type="PANTHER" id="PTHR11905:SF159">
    <property type="entry name" value="ADAM METALLOPROTEASE"/>
    <property type="match status" value="1"/>
</dbReference>
<dbReference type="RefSeq" id="WP_187658563.1">
    <property type="nucleotide sequence ID" value="NZ_JACSOD020000410.1"/>
</dbReference>
<evidence type="ECO:0000259" key="4">
    <source>
        <dbReference type="PROSITE" id="PS50215"/>
    </source>
</evidence>
<keyword evidence="1" id="KW-0732">Signal</keyword>
<dbReference type="NCBIfam" id="TIGR04183">
    <property type="entry name" value="Por_Secre_tail"/>
    <property type="match status" value="1"/>
</dbReference>
<dbReference type="InterPro" id="IPR000859">
    <property type="entry name" value="CUB_dom"/>
</dbReference>
<dbReference type="CDD" id="cd00063">
    <property type="entry name" value="FN3"/>
    <property type="match status" value="1"/>
</dbReference>
<dbReference type="Gene3D" id="3.40.390.10">
    <property type="entry name" value="Collagenase (Catalytic Domain)"/>
    <property type="match status" value="1"/>
</dbReference>
<dbReference type="Pfam" id="PF00041">
    <property type="entry name" value="fn3"/>
    <property type="match status" value="1"/>
</dbReference>
<dbReference type="InterPro" id="IPR003961">
    <property type="entry name" value="FN3_dom"/>
</dbReference>
<keyword evidence="2" id="KW-1015">Disulfide bond</keyword>
<dbReference type="SUPFAM" id="SSF49854">
    <property type="entry name" value="Spermadhesin, CUB domain"/>
    <property type="match status" value="1"/>
</dbReference>
<evidence type="ECO:0000256" key="2">
    <source>
        <dbReference type="ARBA" id="ARBA00023157"/>
    </source>
</evidence>
<dbReference type="SUPFAM" id="SSF49265">
    <property type="entry name" value="Fibronectin type III"/>
    <property type="match status" value="1"/>
</dbReference>
<dbReference type="PANTHER" id="PTHR11905">
    <property type="entry name" value="ADAM A DISINTEGRIN AND METALLOPROTEASE DOMAIN"/>
    <property type="match status" value="1"/>
</dbReference>
<dbReference type="CDD" id="cd00041">
    <property type="entry name" value="CUB"/>
    <property type="match status" value="1"/>
</dbReference>
<feature type="domain" description="CUB" evidence="3">
    <location>
        <begin position="531"/>
        <end position="640"/>
    </location>
</feature>
<dbReference type="Pfam" id="PF18962">
    <property type="entry name" value="Por_Secre_tail"/>
    <property type="match status" value="1"/>
</dbReference>
<organism evidence="6 7">
    <name type="scientific">Flavobacterium macrobrachii</name>
    <dbReference type="NCBI Taxonomy" id="591204"/>
    <lineage>
        <taxon>Bacteria</taxon>
        <taxon>Pseudomonadati</taxon>
        <taxon>Bacteroidota</taxon>
        <taxon>Flavobacteriia</taxon>
        <taxon>Flavobacteriales</taxon>
        <taxon>Flavobacteriaceae</taxon>
        <taxon>Flavobacterium</taxon>
    </lineage>
</organism>
<keyword evidence="7" id="KW-1185">Reference proteome</keyword>
<dbReference type="InterPro" id="IPR036116">
    <property type="entry name" value="FN3_sf"/>
</dbReference>
<name>A0ABS2CTL6_9FLAO</name>
<dbReference type="InterPro" id="IPR024079">
    <property type="entry name" value="MetalloPept_cat_dom_sf"/>
</dbReference>
<dbReference type="InterPro" id="IPR035914">
    <property type="entry name" value="Sperma_CUB_dom_sf"/>
</dbReference>
<dbReference type="Proteomes" id="UP000759529">
    <property type="component" value="Unassembled WGS sequence"/>
</dbReference>
<evidence type="ECO:0000259" key="5">
    <source>
        <dbReference type="PROSITE" id="PS50853"/>
    </source>
</evidence>
<dbReference type="PROSITE" id="PS50215">
    <property type="entry name" value="ADAM_MEPRO"/>
    <property type="match status" value="1"/>
</dbReference>
<evidence type="ECO:0000256" key="1">
    <source>
        <dbReference type="ARBA" id="ARBA00022729"/>
    </source>
</evidence>